<protein>
    <recommendedName>
        <fullName evidence="4">Glycosyltransferase</fullName>
        <ecNumber evidence="4">2.4.1.-</ecNumber>
    </recommendedName>
</protein>
<dbReference type="CDD" id="cd03784">
    <property type="entry name" value="GT1_Gtf-like"/>
    <property type="match status" value="1"/>
</dbReference>
<dbReference type="PROSITE" id="PS00375">
    <property type="entry name" value="UDPGT"/>
    <property type="match status" value="1"/>
</dbReference>
<evidence type="ECO:0000256" key="2">
    <source>
        <dbReference type="ARBA" id="ARBA00022679"/>
    </source>
</evidence>
<dbReference type="AlphaFoldDB" id="A0A6P8E090"/>
<organism evidence="5 6">
    <name type="scientific">Punica granatum</name>
    <name type="common">Pomegranate</name>
    <dbReference type="NCBI Taxonomy" id="22663"/>
    <lineage>
        <taxon>Eukaryota</taxon>
        <taxon>Viridiplantae</taxon>
        <taxon>Streptophyta</taxon>
        <taxon>Embryophyta</taxon>
        <taxon>Tracheophyta</taxon>
        <taxon>Spermatophyta</taxon>
        <taxon>Magnoliopsida</taxon>
        <taxon>eudicotyledons</taxon>
        <taxon>Gunneridae</taxon>
        <taxon>Pentapetalae</taxon>
        <taxon>rosids</taxon>
        <taxon>malvids</taxon>
        <taxon>Myrtales</taxon>
        <taxon>Lythraceae</taxon>
        <taxon>Punica</taxon>
    </lineage>
</organism>
<name>A0A6P8E090_PUNGR</name>
<dbReference type="Gene3D" id="3.40.50.2000">
    <property type="entry name" value="Glycogen Phosphorylase B"/>
    <property type="match status" value="2"/>
</dbReference>
<dbReference type="FunFam" id="3.40.50.2000:FF:000056">
    <property type="entry name" value="Glycosyltransferase"/>
    <property type="match status" value="1"/>
</dbReference>
<reference evidence="6" key="2">
    <citation type="submission" date="2025-08" db="UniProtKB">
        <authorList>
            <consortium name="RefSeq"/>
        </authorList>
    </citation>
    <scope>IDENTIFICATION</scope>
    <source>
        <tissue evidence="6">Leaf</tissue>
    </source>
</reference>
<comment type="similarity">
    <text evidence="1 3">Belongs to the UDP-glycosyltransferase family.</text>
</comment>
<dbReference type="RefSeq" id="XP_031399969.1">
    <property type="nucleotide sequence ID" value="XM_031544109.1"/>
</dbReference>
<reference evidence="5" key="1">
    <citation type="journal article" date="2020" name="Plant Biotechnol. J.">
        <title>The pomegranate (Punica granatum L.) draft genome dissects genetic divergence between soft- and hard-seeded cultivars.</title>
        <authorList>
            <person name="Luo X."/>
            <person name="Li H."/>
            <person name="Wu Z."/>
            <person name="Yao W."/>
            <person name="Zhao P."/>
            <person name="Cao D."/>
            <person name="Yu H."/>
            <person name="Li K."/>
            <person name="Poudel K."/>
            <person name="Zhao D."/>
            <person name="Zhang F."/>
            <person name="Xia X."/>
            <person name="Chen L."/>
            <person name="Wang Q."/>
            <person name="Jing D."/>
            <person name="Cao S."/>
        </authorList>
    </citation>
    <scope>NUCLEOTIDE SEQUENCE [LARGE SCALE GENOMIC DNA]</scope>
    <source>
        <strain evidence="5">cv. Tunisia</strain>
    </source>
</reference>
<keyword evidence="3" id="KW-0328">Glycosyltransferase</keyword>
<accession>A0A6P8E090</accession>
<evidence type="ECO:0000256" key="3">
    <source>
        <dbReference type="RuleBase" id="RU003718"/>
    </source>
</evidence>
<dbReference type="Proteomes" id="UP000515151">
    <property type="component" value="Chromosome 6"/>
</dbReference>
<keyword evidence="2 3" id="KW-0808">Transferase</keyword>
<dbReference type="PANTHER" id="PTHR48048">
    <property type="entry name" value="GLYCOSYLTRANSFERASE"/>
    <property type="match status" value="1"/>
</dbReference>
<sequence>MKKLELIFIPAPGIGHLVSTLEFTVRLLDHDERLFITVLAIKAPFAAHLDSYANSILSSQPRITLIDLPHVDPPPPELLKSVEHFITAYIESHVPHVRGVVGEIVSSSSRSDSVAGVVLDFFCESMISVAKEFGLPSYIYLTSNAGFLGLMLELPNHHERSQREFLKSSDPELLLPGFVNPVPVSVLPGALFDGEHGGYSAYIKLARGFRECDGILVNTFAELEPSDFSSLLRVYNIGPVLNLKGFPHPALDWIQWDDIWKWLDEQPSSSVVFLCFGSAGTFGEAQAREIAVALEQSGKSFLWSLRLSSDSEKGAKNNNPADSETRMILPEGFLERTRGRGVVCGWAPQVEVLAHPAIGGFVSHCGWNSIVESLWHGVPTATWPKYAEQQLNAFRMVKELGLAVELRLDYRDSAPEIVAADEIERAVRCLMDGEKEVAKKVKAMKDLARKAVMEGGSSFASIGRFIEDLSHDTLLDKD</sequence>
<dbReference type="GeneID" id="116210262"/>
<dbReference type="InterPro" id="IPR050481">
    <property type="entry name" value="UDP-glycosyltransf_plant"/>
</dbReference>
<evidence type="ECO:0000313" key="5">
    <source>
        <dbReference type="Proteomes" id="UP000515151"/>
    </source>
</evidence>
<keyword evidence="5" id="KW-1185">Reference proteome</keyword>
<evidence type="ECO:0000256" key="4">
    <source>
        <dbReference type="RuleBase" id="RU362057"/>
    </source>
</evidence>
<gene>
    <name evidence="6" type="primary">LOC116210262</name>
</gene>
<dbReference type="InterPro" id="IPR035595">
    <property type="entry name" value="UDP_glycos_trans_CS"/>
</dbReference>
<dbReference type="OrthoDB" id="5835829at2759"/>
<dbReference type="GO" id="GO:0035251">
    <property type="term" value="F:UDP-glucosyltransferase activity"/>
    <property type="evidence" value="ECO:0007669"/>
    <property type="project" value="InterPro"/>
</dbReference>
<dbReference type="SUPFAM" id="SSF53756">
    <property type="entry name" value="UDP-Glycosyltransferase/glycogen phosphorylase"/>
    <property type="match status" value="1"/>
</dbReference>
<dbReference type="EC" id="2.4.1.-" evidence="4"/>
<dbReference type="Pfam" id="PF00201">
    <property type="entry name" value="UDPGT"/>
    <property type="match status" value="1"/>
</dbReference>
<evidence type="ECO:0000256" key="1">
    <source>
        <dbReference type="ARBA" id="ARBA00009995"/>
    </source>
</evidence>
<dbReference type="InterPro" id="IPR002213">
    <property type="entry name" value="UDP_glucos_trans"/>
</dbReference>
<proteinExistence type="inferred from homology"/>
<evidence type="ECO:0000313" key="6">
    <source>
        <dbReference type="RefSeq" id="XP_031399969.1"/>
    </source>
</evidence>
<dbReference type="PANTHER" id="PTHR48048:SF94">
    <property type="entry name" value="GLYCOSYLTRANSFERASE"/>
    <property type="match status" value="1"/>
</dbReference>